<dbReference type="AlphaFoldDB" id="A0A4Y9ZLM2"/>
<dbReference type="GO" id="GO:0016705">
    <property type="term" value="F:oxidoreductase activity, acting on paired donors, with incorporation or reduction of molecular oxygen"/>
    <property type="evidence" value="ECO:0007669"/>
    <property type="project" value="InterPro"/>
</dbReference>
<keyword evidence="8" id="KW-0560">Oxidoreductase</keyword>
<dbReference type="GO" id="GO:0004497">
    <property type="term" value="F:monooxygenase activity"/>
    <property type="evidence" value="ECO:0007669"/>
    <property type="project" value="UniProtKB-KW"/>
</dbReference>
<evidence type="ECO:0000256" key="5">
    <source>
        <dbReference type="ARBA" id="ARBA00022692"/>
    </source>
</evidence>
<evidence type="ECO:0000256" key="4">
    <source>
        <dbReference type="ARBA" id="ARBA00022617"/>
    </source>
</evidence>
<keyword evidence="6" id="KW-0479">Metal-binding</keyword>
<dbReference type="GO" id="GO:0016020">
    <property type="term" value="C:membrane"/>
    <property type="evidence" value="ECO:0007669"/>
    <property type="project" value="UniProtKB-SubCell"/>
</dbReference>
<comment type="caution">
    <text evidence="12">The sequence shown here is derived from an EMBL/GenBank/DDBJ whole genome shotgun (WGS) entry which is preliminary data.</text>
</comment>
<dbReference type="PANTHER" id="PTHR46300">
    <property type="entry name" value="P450, PUTATIVE (EUROFUNG)-RELATED-RELATED"/>
    <property type="match status" value="1"/>
</dbReference>
<accession>A0A4Y9ZLM2</accession>
<evidence type="ECO:0000256" key="6">
    <source>
        <dbReference type="ARBA" id="ARBA00022723"/>
    </source>
</evidence>
<evidence type="ECO:0000313" key="12">
    <source>
        <dbReference type="EMBL" id="TFY75160.1"/>
    </source>
</evidence>
<dbReference type="STRING" id="135208.A0A4Y9ZLM2"/>
<keyword evidence="13" id="KW-1185">Reference proteome</keyword>
<evidence type="ECO:0000256" key="1">
    <source>
        <dbReference type="ARBA" id="ARBA00001971"/>
    </source>
</evidence>
<keyword evidence="11" id="KW-0472">Membrane</keyword>
<dbReference type="PANTHER" id="PTHR46300:SF2">
    <property type="entry name" value="CYTOCHROME P450 MONOOXYGENASE ALNH-RELATED"/>
    <property type="match status" value="1"/>
</dbReference>
<evidence type="ECO:0008006" key="14">
    <source>
        <dbReference type="Google" id="ProtNLM"/>
    </source>
</evidence>
<dbReference type="InterPro" id="IPR036396">
    <property type="entry name" value="Cyt_P450_sf"/>
</dbReference>
<protein>
    <recommendedName>
        <fullName evidence="14">Cytochrome P450</fullName>
    </recommendedName>
</protein>
<comment type="cofactor">
    <cofactor evidence="1">
        <name>heme</name>
        <dbReference type="ChEBI" id="CHEBI:30413"/>
    </cofactor>
</comment>
<dbReference type="OrthoDB" id="2789670at2759"/>
<keyword evidence="4" id="KW-0349">Heme</keyword>
<evidence type="ECO:0000313" key="13">
    <source>
        <dbReference type="Proteomes" id="UP000298061"/>
    </source>
</evidence>
<evidence type="ECO:0000256" key="3">
    <source>
        <dbReference type="ARBA" id="ARBA00010617"/>
    </source>
</evidence>
<evidence type="ECO:0000256" key="8">
    <source>
        <dbReference type="ARBA" id="ARBA00023002"/>
    </source>
</evidence>
<evidence type="ECO:0000256" key="10">
    <source>
        <dbReference type="ARBA" id="ARBA00023033"/>
    </source>
</evidence>
<evidence type="ECO:0000256" key="7">
    <source>
        <dbReference type="ARBA" id="ARBA00022989"/>
    </source>
</evidence>
<keyword evidence="10" id="KW-0503">Monooxygenase</keyword>
<gene>
    <name evidence="12" type="ORF">EWM64_g8851</name>
</gene>
<dbReference type="GO" id="GO:0020037">
    <property type="term" value="F:heme binding"/>
    <property type="evidence" value="ECO:0007669"/>
    <property type="project" value="InterPro"/>
</dbReference>
<dbReference type="EMBL" id="SFCI01001695">
    <property type="protein sequence ID" value="TFY75160.1"/>
    <property type="molecule type" value="Genomic_DNA"/>
</dbReference>
<dbReference type="GO" id="GO:0005506">
    <property type="term" value="F:iron ion binding"/>
    <property type="evidence" value="ECO:0007669"/>
    <property type="project" value="InterPro"/>
</dbReference>
<evidence type="ECO:0000256" key="11">
    <source>
        <dbReference type="ARBA" id="ARBA00023136"/>
    </source>
</evidence>
<keyword evidence="7" id="KW-1133">Transmembrane helix</keyword>
<name>A0A4Y9ZLM2_9AGAM</name>
<evidence type="ECO:0000256" key="9">
    <source>
        <dbReference type="ARBA" id="ARBA00023004"/>
    </source>
</evidence>
<comment type="similarity">
    <text evidence="3">Belongs to the cytochrome P450 family.</text>
</comment>
<keyword evidence="5" id="KW-0812">Transmembrane</keyword>
<proteinExistence type="inferred from homology"/>
<comment type="subcellular location">
    <subcellularLocation>
        <location evidence="2">Membrane</location>
    </subcellularLocation>
</comment>
<dbReference type="InterPro" id="IPR050364">
    <property type="entry name" value="Cytochrome_P450_fung"/>
</dbReference>
<dbReference type="Proteomes" id="UP000298061">
    <property type="component" value="Unassembled WGS sequence"/>
</dbReference>
<dbReference type="SUPFAM" id="SSF48264">
    <property type="entry name" value="Cytochrome P450"/>
    <property type="match status" value="1"/>
</dbReference>
<sequence length="136" mass="15345">MFFDLVGRGKAVFNIPATDARHQKYRRALHAGLNARATLEYASLLEDETNVLLQRLEQAPEHLEAHIRRHAGAIIMKLAFGYTVKDENDFFISSAEESSQISGWAMAPGRWLVDYYPIRQSLAVGPSLVNLTFVVR</sequence>
<keyword evidence="9" id="KW-0408">Iron</keyword>
<feature type="non-terminal residue" evidence="12">
    <location>
        <position position="136"/>
    </location>
</feature>
<reference evidence="12 13" key="1">
    <citation type="submission" date="2019-02" db="EMBL/GenBank/DDBJ databases">
        <title>Genome sequencing of the rare red list fungi Hericium alpestre (H. flagellum).</title>
        <authorList>
            <person name="Buettner E."/>
            <person name="Kellner H."/>
        </authorList>
    </citation>
    <scope>NUCLEOTIDE SEQUENCE [LARGE SCALE GENOMIC DNA]</scope>
    <source>
        <strain evidence="12 13">DSM 108284</strain>
    </source>
</reference>
<organism evidence="12 13">
    <name type="scientific">Hericium alpestre</name>
    <dbReference type="NCBI Taxonomy" id="135208"/>
    <lineage>
        <taxon>Eukaryota</taxon>
        <taxon>Fungi</taxon>
        <taxon>Dikarya</taxon>
        <taxon>Basidiomycota</taxon>
        <taxon>Agaricomycotina</taxon>
        <taxon>Agaricomycetes</taxon>
        <taxon>Russulales</taxon>
        <taxon>Hericiaceae</taxon>
        <taxon>Hericium</taxon>
    </lineage>
</organism>
<dbReference type="Gene3D" id="1.10.630.10">
    <property type="entry name" value="Cytochrome P450"/>
    <property type="match status" value="1"/>
</dbReference>
<evidence type="ECO:0000256" key="2">
    <source>
        <dbReference type="ARBA" id="ARBA00004370"/>
    </source>
</evidence>